<organism evidence="1 2">
    <name type="scientific">Prunus yedoensis var. nudiflora</name>
    <dbReference type="NCBI Taxonomy" id="2094558"/>
    <lineage>
        <taxon>Eukaryota</taxon>
        <taxon>Viridiplantae</taxon>
        <taxon>Streptophyta</taxon>
        <taxon>Embryophyta</taxon>
        <taxon>Tracheophyta</taxon>
        <taxon>Spermatophyta</taxon>
        <taxon>Magnoliopsida</taxon>
        <taxon>eudicotyledons</taxon>
        <taxon>Gunneridae</taxon>
        <taxon>Pentapetalae</taxon>
        <taxon>rosids</taxon>
        <taxon>fabids</taxon>
        <taxon>Rosales</taxon>
        <taxon>Rosaceae</taxon>
        <taxon>Amygdaloideae</taxon>
        <taxon>Amygdaleae</taxon>
        <taxon>Prunus</taxon>
    </lineage>
</organism>
<evidence type="ECO:0000313" key="1">
    <source>
        <dbReference type="EMBL" id="PQQ21476.1"/>
    </source>
</evidence>
<evidence type="ECO:0000313" key="2">
    <source>
        <dbReference type="Proteomes" id="UP000250321"/>
    </source>
</evidence>
<comment type="caution">
    <text evidence="1">The sequence shown here is derived from an EMBL/GenBank/DDBJ whole genome shotgun (WGS) entry which is preliminary data.</text>
</comment>
<keyword evidence="2" id="KW-1185">Reference proteome</keyword>
<sequence>MEGKRGSKEDWGRVLGDFRSFWQLDNDSVKSSVNLPKQGKQGKMGKDGMKISEFASERESLLSEGCGLCCAG</sequence>
<accession>A0A315B560</accession>
<dbReference type="EMBL" id="PJQY01000009">
    <property type="protein sequence ID" value="PQQ21476.1"/>
    <property type="molecule type" value="Genomic_DNA"/>
</dbReference>
<protein>
    <submittedName>
        <fullName evidence="1">Uncharacterized protein</fullName>
    </submittedName>
</protein>
<dbReference type="AlphaFoldDB" id="A0A315B560"/>
<reference evidence="1 2" key="1">
    <citation type="submission" date="2018-02" db="EMBL/GenBank/DDBJ databases">
        <title>Draft genome of wild Prunus yedoensis var. nudiflora.</title>
        <authorList>
            <person name="Baek S."/>
            <person name="Kim J.-H."/>
            <person name="Choi K."/>
            <person name="Kim G.-B."/>
            <person name="Cho A."/>
            <person name="Jang H."/>
            <person name="Shin C.-H."/>
            <person name="Yu H.-J."/>
            <person name="Mun J.-H."/>
        </authorList>
    </citation>
    <scope>NUCLEOTIDE SEQUENCE [LARGE SCALE GENOMIC DNA]</scope>
    <source>
        <strain evidence="2">cv. Jeju island</strain>
        <tissue evidence="1">Leaf</tissue>
    </source>
</reference>
<gene>
    <name evidence="1" type="ORF">Pyn_07724</name>
</gene>
<dbReference type="Proteomes" id="UP000250321">
    <property type="component" value="Unassembled WGS sequence"/>
</dbReference>
<name>A0A315B560_PRUYE</name>
<proteinExistence type="predicted"/>